<name>A0A517VBQ7_9PLAN</name>
<evidence type="ECO:0000313" key="2">
    <source>
        <dbReference type="Proteomes" id="UP000316855"/>
    </source>
</evidence>
<dbReference type="RefSeq" id="WP_145226392.1">
    <property type="nucleotide sequence ID" value="NZ_CP036343.1"/>
</dbReference>
<dbReference type="OrthoDB" id="289843at2"/>
<dbReference type="EMBL" id="CP036343">
    <property type="protein sequence ID" value="QDT90443.1"/>
    <property type="molecule type" value="Genomic_DNA"/>
</dbReference>
<dbReference type="AlphaFoldDB" id="A0A517VBQ7"/>
<keyword evidence="2" id="KW-1185">Reference proteome</keyword>
<reference evidence="1 2" key="1">
    <citation type="submission" date="2019-02" db="EMBL/GenBank/DDBJ databases">
        <title>Deep-cultivation of Planctomycetes and their phenomic and genomic characterization uncovers novel biology.</title>
        <authorList>
            <person name="Wiegand S."/>
            <person name="Jogler M."/>
            <person name="Boedeker C."/>
            <person name="Pinto D."/>
            <person name="Vollmers J."/>
            <person name="Rivas-Marin E."/>
            <person name="Kohn T."/>
            <person name="Peeters S.H."/>
            <person name="Heuer A."/>
            <person name="Rast P."/>
            <person name="Oberbeckmann S."/>
            <person name="Bunk B."/>
            <person name="Jeske O."/>
            <person name="Meyerdierks A."/>
            <person name="Storesund J.E."/>
            <person name="Kallscheuer N."/>
            <person name="Luecker S."/>
            <person name="Lage O.M."/>
            <person name="Pohl T."/>
            <person name="Merkel B.J."/>
            <person name="Hornburger P."/>
            <person name="Mueller R.-W."/>
            <person name="Bruemmer F."/>
            <person name="Labrenz M."/>
            <person name="Spormann A.M."/>
            <person name="Op den Camp H."/>
            <person name="Overmann J."/>
            <person name="Amann R."/>
            <person name="Jetten M.S.M."/>
            <person name="Mascher T."/>
            <person name="Medema M.H."/>
            <person name="Devos D.P."/>
            <person name="Kaster A.-K."/>
            <person name="Ovreas L."/>
            <person name="Rohde M."/>
            <person name="Galperin M.Y."/>
            <person name="Jogler C."/>
        </authorList>
    </citation>
    <scope>NUCLEOTIDE SEQUENCE [LARGE SCALE GENOMIC DNA]</scope>
    <source>
        <strain evidence="1 2">Pan161</strain>
    </source>
</reference>
<evidence type="ECO:0000313" key="1">
    <source>
        <dbReference type="EMBL" id="QDT90443.1"/>
    </source>
</evidence>
<proteinExistence type="predicted"/>
<organism evidence="1 2">
    <name type="scientific">Gimesia algae</name>
    <dbReference type="NCBI Taxonomy" id="2527971"/>
    <lineage>
        <taxon>Bacteria</taxon>
        <taxon>Pseudomonadati</taxon>
        <taxon>Planctomycetota</taxon>
        <taxon>Planctomycetia</taxon>
        <taxon>Planctomycetales</taxon>
        <taxon>Planctomycetaceae</taxon>
        <taxon>Gimesia</taxon>
    </lineage>
</organism>
<dbReference type="KEGG" id="gax:Pan161_20950"/>
<dbReference type="Proteomes" id="UP000316855">
    <property type="component" value="Chromosome"/>
</dbReference>
<protein>
    <submittedName>
        <fullName evidence="1">Uncharacterized protein</fullName>
    </submittedName>
</protein>
<sequence>MQYLSQNELGVPAKIRPAVSLLLEAFQYADQTGTDSWEFAVELDDLTSLDLTRTDFRWLVRQGIVEHQREVTLEGDDGREFRATGDLTFSNRTCFILTAKGLSVARELDQLAFSNNSASLPLVRVDCACKTTDFSQRSNIRNGEHYKPATCLPTWDAERRLLCLNGKTVKHFKWTAMNQEAVLATFEEEGWPARIYDPLPPKPEQDSKRRLSDTIKCLNRKQQNRLIHFRGDGTGEAVLWEPASQNGVDFDTAG</sequence>
<accession>A0A517VBQ7</accession>
<gene>
    <name evidence="1" type="ORF">Pan161_20950</name>
</gene>